<dbReference type="NCBIfam" id="TIGR02436">
    <property type="entry name" value="four helix bundle protein"/>
    <property type="match status" value="1"/>
</dbReference>
<evidence type="ECO:0000313" key="1">
    <source>
        <dbReference type="EMBL" id="OGF26131.1"/>
    </source>
</evidence>
<dbReference type="InterPro" id="IPR012657">
    <property type="entry name" value="23S_rRNA-intervening_sequence"/>
</dbReference>
<dbReference type="PANTHER" id="PTHR38471:SF2">
    <property type="entry name" value="FOUR HELIX BUNDLE PROTEIN"/>
    <property type="match status" value="1"/>
</dbReference>
<name>A0A1F5SIL6_9BACT</name>
<dbReference type="Gene3D" id="1.20.1440.60">
    <property type="entry name" value="23S rRNA-intervening sequence"/>
    <property type="match status" value="1"/>
</dbReference>
<dbReference type="InterPro" id="IPR036583">
    <property type="entry name" value="23S_rRNA_IVS_sf"/>
</dbReference>
<accession>A0A1F5SIL6</accession>
<organism evidence="1 2">
    <name type="scientific">Candidatus Falkowbacteria bacterium RIFOXYA2_FULL_47_19</name>
    <dbReference type="NCBI Taxonomy" id="1797994"/>
    <lineage>
        <taxon>Bacteria</taxon>
        <taxon>Candidatus Falkowiibacteriota</taxon>
    </lineage>
</organism>
<dbReference type="SUPFAM" id="SSF158446">
    <property type="entry name" value="IVS-encoded protein-like"/>
    <property type="match status" value="1"/>
</dbReference>
<evidence type="ECO:0000313" key="2">
    <source>
        <dbReference type="Proteomes" id="UP000178367"/>
    </source>
</evidence>
<dbReference type="AlphaFoldDB" id="A0A1F5SIL6"/>
<dbReference type="Proteomes" id="UP000178367">
    <property type="component" value="Unassembled WGS sequence"/>
</dbReference>
<reference evidence="1 2" key="1">
    <citation type="journal article" date="2016" name="Nat. Commun.">
        <title>Thousands of microbial genomes shed light on interconnected biogeochemical processes in an aquifer system.</title>
        <authorList>
            <person name="Anantharaman K."/>
            <person name="Brown C.T."/>
            <person name="Hug L.A."/>
            <person name="Sharon I."/>
            <person name="Castelle C.J."/>
            <person name="Probst A.J."/>
            <person name="Thomas B.C."/>
            <person name="Singh A."/>
            <person name="Wilkins M.J."/>
            <person name="Karaoz U."/>
            <person name="Brodie E.L."/>
            <person name="Williams K.H."/>
            <person name="Hubbard S.S."/>
            <person name="Banfield J.F."/>
        </authorList>
    </citation>
    <scope>NUCLEOTIDE SEQUENCE [LARGE SCALE GENOMIC DNA]</scope>
</reference>
<dbReference type="PIRSF" id="PIRSF035652">
    <property type="entry name" value="CHP02436"/>
    <property type="match status" value="1"/>
</dbReference>
<proteinExistence type="predicted"/>
<dbReference type="STRING" id="1797994.A2227_02845"/>
<sequence length="117" mass="13468">MNKEDLKNRFKKFALRVIKLTRALPSTYESKVMGGQLLRCGTSSAANYRAACRGKSRPDFISKLGIVEEELDESMFWMEIIIESELIARHLIKDLYQETDELLSIIIKSKITARNNK</sequence>
<gene>
    <name evidence="1" type="ORF">A2227_02845</name>
</gene>
<dbReference type="EMBL" id="MFGB01000017">
    <property type="protein sequence ID" value="OGF26131.1"/>
    <property type="molecule type" value="Genomic_DNA"/>
</dbReference>
<dbReference type="PANTHER" id="PTHR38471">
    <property type="entry name" value="FOUR HELIX BUNDLE PROTEIN"/>
    <property type="match status" value="1"/>
</dbReference>
<comment type="caution">
    <text evidence="1">The sequence shown here is derived from an EMBL/GenBank/DDBJ whole genome shotgun (WGS) entry which is preliminary data.</text>
</comment>
<protein>
    <submittedName>
        <fullName evidence="1">Four helix bundle protein</fullName>
    </submittedName>
</protein>
<dbReference type="Pfam" id="PF05635">
    <property type="entry name" value="23S_rRNA_IVP"/>
    <property type="match status" value="1"/>
</dbReference>